<keyword evidence="10 12" id="KW-0472">Membrane</keyword>
<dbReference type="Gene3D" id="3.40.720.10">
    <property type="entry name" value="Alkaline Phosphatase, subunit A"/>
    <property type="match status" value="1"/>
</dbReference>
<evidence type="ECO:0000256" key="4">
    <source>
        <dbReference type="ARBA" id="ARBA00020830"/>
    </source>
</evidence>
<dbReference type="GO" id="GO:0051267">
    <property type="term" value="F:CP2 mannose-ethanolamine phosphotransferase activity"/>
    <property type="evidence" value="ECO:0007669"/>
    <property type="project" value="TreeGrafter"/>
</dbReference>
<protein>
    <recommendedName>
        <fullName evidence="4 12">GPI ethanolamine phosphate transferase 2</fullName>
    </recommendedName>
</protein>
<evidence type="ECO:0000256" key="11">
    <source>
        <dbReference type="ARBA" id="ARBA00023180"/>
    </source>
</evidence>
<comment type="function">
    <text evidence="12">Ethanolamine phosphate transferase involved in glycosylphosphatidylinositol-anchor biosynthesis. Transfers ethanolamine phosphate to the GPI second mannose.</text>
</comment>
<evidence type="ECO:0000256" key="8">
    <source>
        <dbReference type="ARBA" id="ARBA00022824"/>
    </source>
</evidence>
<sequence>MSDDQLQLLTMIFFRQQKMLLLFANIGIVLGVGIFMTGYFCPPPTLAFNHDLKQAGLEQARVDEYDPHLSPPFEKVIFMVIDALRSDFVYEGDSGFNFTRSLIKSGSAIPFTALAAPPTLTLSRIKAMTQGSGQSFLDAWLNVMHSADARRLVGGDTWLSRLKSERATEKKMVYYGIDMWCMLYPEIWDRYETVDSFYLPNFSEVDSNVTRGLVAELDRDDYKGLVLHYLGLDNAAHFGGARSPIVRAKQVEMDDVVRRIYSGLERLPHHQNTLFVIAGDHGMTENGNHGGDTAAEIASALVFVSPKFKFLRKALPNSHPYNSEYKYYSVVDQVDLVPTLSTLLGVSIPVGSVGVYIDELLAIFPQVGDQMGALMRNAKQMISLLNLRYNLEIPVDLVLCDGTCLCGSDRVRRVLCLWERFNSEKPGTAWSTDLDIQDAVQLLKEICIEAQQVLNIPHNNLNFSRMGTGIALLSLVVVLLLSSLLFCHSNSNDSGWLIAGIFAFLQGTTMFSTRLVAEEHHFWYWTSLAWLVYLGLRRSSPRNARTSVLFLAQLHIAGQSLNPAAETPWGTGKFLHGIFHDNPLWLWILAAGAHVVAARTLSKSISVALGVNTSASTFFASLVCALTVLFKMSSTHTFNPELLNCLSPRLQSIFTRDVGNMALWTLWSGLLTLCILLLARRQSVSVNHHSRQAILTTVVELANVYLRAQARPKSLILFLIFDLEMHCLVSIFSTIDAKPSTISLTILLLTQSAFFSGGRNNSLASLDMMNGYNGISHTDSMSNVILVSLQTILSNWIGPVWWSLAGLLLLSATTTSKIRASRLQAFVEYATYQALSSAISALGMMASCLWWRNDAVLWTVLAPKYVNSALWVVFHQLLVNGVLCAGLWFGVAM</sequence>
<keyword evidence="15" id="KW-1185">Reference proteome</keyword>
<proteinExistence type="inferred from homology"/>
<feature type="transmembrane region" description="Helical" evidence="12">
    <location>
        <begin position="661"/>
        <end position="679"/>
    </location>
</feature>
<dbReference type="UniPathway" id="UPA00196"/>
<evidence type="ECO:0000259" key="13">
    <source>
        <dbReference type="Pfam" id="PF19316"/>
    </source>
</evidence>
<dbReference type="InterPro" id="IPR045687">
    <property type="entry name" value="PIGG/GPI7_C"/>
</dbReference>
<dbReference type="InterPro" id="IPR002591">
    <property type="entry name" value="Phosphodiest/P_Trfase"/>
</dbReference>
<evidence type="ECO:0000256" key="3">
    <source>
        <dbReference type="ARBA" id="ARBA00005315"/>
    </source>
</evidence>
<dbReference type="GO" id="GO:0005789">
    <property type="term" value="C:endoplasmic reticulum membrane"/>
    <property type="evidence" value="ECO:0007669"/>
    <property type="project" value="UniProtKB-SubCell"/>
</dbReference>
<evidence type="ECO:0000256" key="2">
    <source>
        <dbReference type="ARBA" id="ARBA00004687"/>
    </source>
</evidence>
<evidence type="ECO:0000256" key="7">
    <source>
        <dbReference type="ARBA" id="ARBA00022692"/>
    </source>
</evidence>
<keyword evidence="9 12" id="KW-1133">Transmembrane helix</keyword>
<dbReference type="GO" id="GO:0006506">
    <property type="term" value="P:GPI anchor biosynthetic process"/>
    <property type="evidence" value="ECO:0007669"/>
    <property type="project" value="UniProtKB-UniPathway"/>
</dbReference>
<dbReference type="STRING" id="29845.A0A1V6RMG1"/>
<dbReference type="PANTHER" id="PTHR23072">
    <property type="entry name" value="PHOSPHATIDYLINOSITOL GLYCAN-RELATED"/>
    <property type="match status" value="1"/>
</dbReference>
<dbReference type="InterPro" id="IPR017850">
    <property type="entry name" value="Alkaline_phosphatase_core_sf"/>
</dbReference>
<feature type="transmembrane region" description="Helical" evidence="12">
    <location>
        <begin position="494"/>
        <end position="515"/>
    </location>
</feature>
<evidence type="ECO:0000256" key="6">
    <source>
        <dbReference type="ARBA" id="ARBA00022679"/>
    </source>
</evidence>
<evidence type="ECO:0000256" key="12">
    <source>
        <dbReference type="RuleBase" id="RU367106"/>
    </source>
</evidence>
<evidence type="ECO:0000313" key="15">
    <source>
        <dbReference type="Proteomes" id="UP000191518"/>
    </source>
</evidence>
<reference evidence="15" key="1">
    <citation type="journal article" date="2017" name="Nat. Microbiol.">
        <title>Global analysis of biosynthetic gene clusters reveals vast potential of secondary metabolite production in Penicillium species.</title>
        <authorList>
            <person name="Nielsen J.C."/>
            <person name="Grijseels S."/>
            <person name="Prigent S."/>
            <person name="Ji B."/>
            <person name="Dainat J."/>
            <person name="Nielsen K.F."/>
            <person name="Frisvad J.C."/>
            <person name="Workman M."/>
            <person name="Nielsen J."/>
        </authorList>
    </citation>
    <scope>NUCLEOTIDE SEQUENCE [LARGE SCALE GENOMIC DNA]</scope>
    <source>
        <strain evidence="15">IBT 29486</strain>
    </source>
</reference>
<dbReference type="InterPro" id="IPR039527">
    <property type="entry name" value="PIGG/GPI7"/>
</dbReference>
<evidence type="ECO:0000256" key="5">
    <source>
        <dbReference type="ARBA" id="ARBA00022502"/>
    </source>
</evidence>
<dbReference type="Pfam" id="PF01663">
    <property type="entry name" value="Phosphodiest"/>
    <property type="match status" value="1"/>
</dbReference>
<organism evidence="14 15">
    <name type="scientific">Penicillium vulpinum</name>
    <dbReference type="NCBI Taxonomy" id="29845"/>
    <lineage>
        <taxon>Eukaryota</taxon>
        <taxon>Fungi</taxon>
        <taxon>Dikarya</taxon>
        <taxon>Ascomycota</taxon>
        <taxon>Pezizomycotina</taxon>
        <taxon>Eurotiomycetes</taxon>
        <taxon>Eurotiomycetidae</taxon>
        <taxon>Eurotiales</taxon>
        <taxon>Aspergillaceae</taxon>
        <taxon>Penicillium</taxon>
    </lineage>
</organism>
<feature type="transmembrane region" description="Helical" evidence="12">
    <location>
        <begin position="584"/>
        <end position="602"/>
    </location>
</feature>
<comment type="similarity">
    <text evidence="3 12">Belongs to the PIGG/PIGN/PIGO family. PIGG subfamily.</text>
</comment>
<gene>
    <name evidence="14" type="ORF">PENVUL_c038G05456</name>
</gene>
<keyword evidence="8 12" id="KW-0256">Endoplasmic reticulum</keyword>
<comment type="subcellular location">
    <subcellularLocation>
        <location evidence="1 12">Endoplasmic reticulum membrane</location>
        <topology evidence="1 12">Multi-pass membrane protein</topology>
    </subcellularLocation>
</comment>
<dbReference type="PANTHER" id="PTHR23072:SF0">
    <property type="entry name" value="GPI ETHANOLAMINE PHOSPHATE TRANSFERASE 2"/>
    <property type="match status" value="1"/>
</dbReference>
<comment type="caution">
    <text evidence="14">The sequence shown here is derived from an EMBL/GenBank/DDBJ whole genome shotgun (WGS) entry which is preliminary data.</text>
</comment>
<feature type="transmembrane region" description="Helical" evidence="12">
    <location>
        <begin position="466"/>
        <end position="487"/>
    </location>
</feature>
<keyword evidence="7 12" id="KW-0812">Transmembrane</keyword>
<accession>A0A1V6RMG1</accession>
<evidence type="ECO:0000256" key="9">
    <source>
        <dbReference type="ARBA" id="ARBA00022989"/>
    </source>
</evidence>
<dbReference type="SUPFAM" id="SSF53649">
    <property type="entry name" value="Alkaline phosphatase-like"/>
    <property type="match status" value="1"/>
</dbReference>
<dbReference type="Proteomes" id="UP000191518">
    <property type="component" value="Unassembled WGS sequence"/>
</dbReference>
<dbReference type="CDD" id="cd16024">
    <property type="entry name" value="GPI_EPT_2"/>
    <property type="match status" value="1"/>
</dbReference>
<feature type="transmembrane region" description="Helical" evidence="12">
    <location>
        <begin position="20"/>
        <end position="40"/>
    </location>
</feature>
<evidence type="ECO:0000256" key="10">
    <source>
        <dbReference type="ARBA" id="ARBA00023136"/>
    </source>
</evidence>
<comment type="pathway">
    <text evidence="2 12">Glycolipid biosynthesis; glycosylphosphatidylinositol-anchor biosynthesis.</text>
</comment>
<feature type="transmembrane region" description="Helical" evidence="12">
    <location>
        <begin position="796"/>
        <end position="813"/>
    </location>
</feature>
<keyword evidence="6 12" id="KW-0808">Transferase</keyword>
<dbReference type="InterPro" id="IPR037674">
    <property type="entry name" value="PIG-G_N"/>
</dbReference>
<feature type="domain" description="GPI ethanolamine phosphate transferase 2 C-terminal" evidence="13">
    <location>
        <begin position="460"/>
        <end position="888"/>
    </location>
</feature>
<keyword evidence="11" id="KW-0325">Glycoprotein</keyword>
<feature type="transmembrane region" description="Helical" evidence="12">
    <location>
        <begin position="609"/>
        <end position="630"/>
    </location>
</feature>
<evidence type="ECO:0000313" key="14">
    <source>
        <dbReference type="EMBL" id="OQE02826.1"/>
    </source>
</evidence>
<feature type="transmembrane region" description="Helical" evidence="12">
    <location>
        <begin position="834"/>
        <end position="852"/>
    </location>
</feature>
<evidence type="ECO:0000256" key="1">
    <source>
        <dbReference type="ARBA" id="ARBA00004477"/>
    </source>
</evidence>
<name>A0A1V6RMG1_9EURO</name>
<keyword evidence="5 12" id="KW-0337">GPI-anchor biosynthesis</keyword>
<feature type="transmembrane region" description="Helical" evidence="12">
    <location>
        <begin position="872"/>
        <end position="891"/>
    </location>
</feature>
<dbReference type="EMBL" id="MDYP01000038">
    <property type="protein sequence ID" value="OQE02826.1"/>
    <property type="molecule type" value="Genomic_DNA"/>
</dbReference>
<dbReference type="Pfam" id="PF19316">
    <property type="entry name" value="PIGO_PIGG"/>
    <property type="match status" value="1"/>
</dbReference>
<dbReference type="AlphaFoldDB" id="A0A1V6RMG1"/>